<keyword evidence="4" id="KW-1185">Reference proteome</keyword>
<dbReference type="EMBL" id="BRXX01000139">
    <property type="protein sequence ID" value="GMH93490.1"/>
    <property type="molecule type" value="Genomic_DNA"/>
</dbReference>
<sequence>MCNPNICEVDSSLFGSLGECNNVTNICDCPQGFSGVDFWAVEDDCHANDGFLQTIHIINLALYLSCVGVAALGVKLSWNKDAQIYLKSAKNKRAGVNTTPKMGSKKIVPASTDVSMSSATSSTTSSTGSSVSKQQSWKEESGLTTWQIHKKMLENNSKGKFFKLVKLFSFYFVFGVLGSLYLALAVVGVYHGEGTGLHDLSKGLASAAFFSGLWQVVEIWHGAIPKSLFKGSENNPLHNPEFVKKMVRCHQVFFSTWFVCAEFLFPVAGAQFLGDRLTMFGMTLCVTNFSVVMILVTEDVRKMLQGAMKTTTDEGTKLVYVAAEKKRKLTLYGILLIAPQAAIFCLLLALVPLFFPDGSVWYTLCGASAVGWVNLVFLVYYGPVLWRWITCKNKDRE</sequence>
<evidence type="ECO:0000313" key="4">
    <source>
        <dbReference type="Proteomes" id="UP001165160"/>
    </source>
</evidence>
<organism evidence="3 4">
    <name type="scientific">Triparma verrucosa</name>
    <dbReference type="NCBI Taxonomy" id="1606542"/>
    <lineage>
        <taxon>Eukaryota</taxon>
        <taxon>Sar</taxon>
        <taxon>Stramenopiles</taxon>
        <taxon>Ochrophyta</taxon>
        <taxon>Bolidophyceae</taxon>
        <taxon>Parmales</taxon>
        <taxon>Triparmaceae</taxon>
        <taxon>Triparma</taxon>
    </lineage>
</organism>
<name>A0A9W7BW65_9STRA</name>
<proteinExistence type="predicted"/>
<feature type="compositionally biased region" description="Low complexity" evidence="1">
    <location>
        <begin position="111"/>
        <end position="132"/>
    </location>
</feature>
<feature type="transmembrane region" description="Helical" evidence="2">
    <location>
        <begin position="57"/>
        <end position="78"/>
    </location>
</feature>
<accession>A0A9W7BW65</accession>
<keyword evidence="2" id="KW-0472">Membrane</keyword>
<feature type="transmembrane region" description="Helical" evidence="2">
    <location>
        <begin position="168"/>
        <end position="191"/>
    </location>
</feature>
<feature type="transmembrane region" description="Helical" evidence="2">
    <location>
        <begin position="361"/>
        <end position="386"/>
    </location>
</feature>
<evidence type="ECO:0000256" key="2">
    <source>
        <dbReference type="SAM" id="Phobius"/>
    </source>
</evidence>
<keyword evidence="2" id="KW-1133">Transmembrane helix</keyword>
<keyword evidence="2" id="KW-0812">Transmembrane</keyword>
<evidence type="ECO:0000313" key="3">
    <source>
        <dbReference type="EMBL" id="GMH93490.1"/>
    </source>
</evidence>
<feature type="transmembrane region" description="Helical" evidence="2">
    <location>
        <begin position="279"/>
        <end position="296"/>
    </location>
</feature>
<feature type="transmembrane region" description="Helical" evidence="2">
    <location>
        <begin position="252"/>
        <end position="273"/>
    </location>
</feature>
<feature type="transmembrane region" description="Helical" evidence="2">
    <location>
        <begin position="329"/>
        <end position="355"/>
    </location>
</feature>
<dbReference type="Proteomes" id="UP001165160">
    <property type="component" value="Unassembled WGS sequence"/>
</dbReference>
<dbReference type="AlphaFoldDB" id="A0A9W7BW65"/>
<evidence type="ECO:0000256" key="1">
    <source>
        <dbReference type="SAM" id="MobiDB-lite"/>
    </source>
</evidence>
<comment type="caution">
    <text evidence="3">The sequence shown here is derived from an EMBL/GenBank/DDBJ whole genome shotgun (WGS) entry which is preliminary data.</text>
</comment>
<gene>
    <name evidence="3" type="ORF">TrVE_jg504</name>
</gene>
<protein>
    <submittedName>
        <fullName evidence="3">Uncharacterized protein</fullName>
    </submittedName>
</protein>
<feature type="region of interest" description="Disordered" evidence="1">
    <location>
        <begin position="96"/>
        <end position="136"/>
    </location>
</feature>
<feature type="transmembrane region" description="Helical" evidence="2">
    <location>
        <begin position="203"/>
        <end position="220"/>
    </location>
</feature>
<reference evidence="4" key="1">
    <citation type="journal article" date="2023" name="Commun. Biol.">
        <title>Genome analysis of Parmales, the sister group of diatoms, reveals the evolutionary specialization of diatoms from phago-mixotrophs to photoautotrophs.</title>
        <authorList>
            <person name="Ban H."/>
            <person name="Sato S."/>
            <person name="Yoshikawa S."/>
            <person name="Yamada K."/>
            <person name="Nakamura Y."/>
            <person name="Ichinomiya M."/>
            <person name="Sato N."/>
            <person name="Blanc-Mathieu R."/>
            <person name="Endo H."/>
            <person name="Kuwata A."/>
            <person name="Ogata H."/>
        </authorList>
    </citation>
    <scope>NUCLEOTIDE SEQUENCE [LARGE SCALE GENOMIC DNA]</scope>
    <source>
        <strain evidence="4">NIES 3699</strain>
    </source>
</reference>